<keyword evidence="2" id="KW-1185">Reference proteome</keyword>
<dbReference type="Proteomes" id="UP000024635">
    <property type="component" value="Unassembled WGS sequence"/>
</dbReference>
<proteinExistence type="predicted"/>
<comment type="caution">
    <text evidence="1">The sequence shown here is derived from an EMBL/GenBank/DDBJ whole genome shotgun (WGS) entry which is preliminary data.</text>
</comment>
<dbReference type="EMBL" id="JARK01001344">
    <property type="protein sequence ID" value="EYC28171.1"/>
    <property type="molecule type" value="Genomic_DNA"/>
</dbReference>
<evidence type="ECO:0000313" key="2">
    <source>
        <dbReference type="Proteomes" id="UP000024635"/>
    </source>
</evidence>
<reference evidence="2" key="1">
    <citation type="journal article" date="2015" name="Nat. Genet.">
        <title>The genome and transcriptome of the zoonotic hookworm Ancylostoma ceylanicum identify infection-specific gene families.</title>
        <authorList>
            <person name="Schwarz E.M."/>
            <person name="Hu Y."/>
            <person name="Antoshechkin I."/>
            <person name="Miller M.M."/>
            <person name="Sternberg P.W."/>
            <person name="Aroian R.V."/>
        </authorList>
    </citation>
    <scope>NUCLEOTIDE SEQUENCE</scope>
    <source>
        <strain evidence="2">HY135</strain>
    </source>
</reference>
<gene>
    <name evidence="1" type="primary">Acey_s0008.g37</name>
    <name evidence="1" type="ORF">Y032_0008g37</name>
</gene>
<organism evidence="1 2">
    <name type="scientific">Ancylostoma ceylanicum</name>
    <dbReference type="NCBI Taxonomy" id="53326"/>
    <lineage>
        <taxon>Eukaryota</taxon>
        <taxon>Metazoa</taxon>
        <taxon>Ecdysozoa</taxon>
        <taxon>Nematoda</taxon>
        <taxon>Chromadorea</taxon>
        <taxon>Rhabditida</taxon>
        <taxon>Rhabditina</taxon>
        <taxon>Rhabditomorpha</taxon>
        <taxon>Strongyloidea</taxon>
        <taxon>Ancylostomatidae</taxon>
        <taxon>Ancylostomatinae</taxon>
        <taxon>Ancylostoma</taxon>
    </lineage>
</organism>
<evidence type="ECO:0000313" key="1">
    <source>
        <dbReference type="EMBL" id="EYC28171.1"/>
    </source>
</evidence>
<dbReference type="AlphaFoldDB" id="A0A016VLK1"/>
<accession>A0A016VLK1</accession>
<protein>
    <submittedName>
        <fullName evidence="1">Uncharacterized protein</fullName>
    </submittedName>
</protein>
<name>A0A016VLK1_9BILA</name>
<sequence>MVIVRSYKRLGTGVVWWSGIGRISRSRTGGVQRVHRWRTIALESKNAARRVHCYDKSAPAPKVGVDGSASVIRVRRRSKWGEGGGGLAAVISVRRRSKWAKTDLSL</sequence>